<evidence type="ECO:0000259" key="1">
    <source>
        <dbReference type="Pfam" id="PF08348"/>
    </source>
</evidence>
<gene>
    <name evidence="3" type="ORF">FB463_001377</name>
</gene>
<dbReference type="InterPro" id="IPR013559">
    <property type="entry name" value="YheO"/>
</dbReference>
<dbReference type="EMBL" id="JACGWW010000002">
    <property type="protein sequence ID" value="MBA8813128.1"/>
    <property type="molecule type" value="Genomic_DNA"/>
</dbReference>
<dbReference type="AlphaFoldDB" id="A0A7W3JHW7"/>
<organism evidence="3 4">
    <name type="scientific">Frigoribacterium faeni</name>
    <dbReference type="NCBI Taxonomy" id="145483"/>
    <lineage>
        <taxon>Bacteria</taxon>
        <taxon>Bacillati</taxon>
        <taxon>Actinomycetota</taxon>
        <taxon>Actinomycetes</taxon>
        <taxon>Micrococcales</taxon>
        <taxon>Microbacteriaceae</taxon>
        <taxon>Frigoribacterium</taxon>
    </lineage>
</organism>
<dbReference type="InterPro" id="IPR039445">
    <property type="entry name" value="DauR-like_HTH"/>
</dbReference>
<dbReference type="InterPro" id="IPR039446">
    <property type="entry name" value="DauR-like"/>
</dbReference>
<accession>A0A7W3JHW7</accession>
<feature type="domain" description="Transcriptional regulator DauR-like HTH" evidence="2">
    <location>
        <begin position="217"/>
        <end position="273"/>
    </location>
</feature>
<proteinExistence type="predicted"/>
<dbReference type="RefSeq" id="WP_146855095.1">
    <property type="nucleotide sequence ID" value="NZ_BAAAHR010000002.1"/>
</dbReference>
<comment type="caution">
    <text evidence="3">The sequence shown here is derived from an EMBL/GenBank/DDBJ whole genome shotgun (WGS) entry which is preliminary data.</text>
</comment>
<dbReference type="PANTHER" id="PTHR35568:SF1">
    <property type="entry name" value="TRANSCRIPTIONAL REGULATOR DAUR"/>
    <property type="match status" value="1"/>
</dbReference>
<evidence type="ECO:0000259" key="2">
    <source>
        <dbReference type="Pfam" id="PF13309"/>
    </source>
</evidence>
<dbReference type="Pfam" id="PF08348">
    <property type="entry name" value="PAS_6"/>
    <property type="match status" value="1"/>
</dbReference>
<name>A0A7W3JHW7_9MICO</name>
<evidence type="ECO:0000313" key="4">
    <source>
        <dbReference type="Proteomes" id="UP000522688"/>
    </source>
</evidence>
<reference evidence="3 4" key="1">
    <citation type="submission" date="2020-07" db="EMBL/GenBank/DDBJ databases">
        <title>Sequencing the genomes of 1000 actinobacteria strains.</title>
        <authorList>
            <person name="Klenk H.-P."/>
        </authorList>
    </citation>
    <scope>NUCLEOTIDE SEQUENCE [LARGE SCALE GENOMIC DNA]</scope>
    <source>
        <strain evidence="3 4">DSM 10309</strain>
    </source>
</reference>
<evidence type="ECO:0000313" key="3">
    <source>
        <dbReference type="EMBL" id="MBA8813128.1"/>
    </source>
</evidence>
<dbReference type="OrthoDB" id="9796595at2"/>
<dbReference type="PANTHER" id="PTHR35568">
    <property type="entry name" value="TRANSCRIPTIONAL REGULATOR DAUR"/>
    <property type="match status" value="1"/>
</dbReference>
<protein>
    <submittedName>
        <fullName evidence="3">Putative transcriptional regulator YheO</fullName>
    </submittedName>
</protein>
<feature type="domain" description="YheO-like" evidence="1">
    <location>
        <begin position="60"/>
        <end position="169"/>
    </location>
</feature>
<dbReference type="Proteomes" id="UP000522688">
    <property type="component" value="Unassembled WGS sequence"/>
</dbReference>
<sequence length="279" mass="28581">MTNHGGGAAAGAVAAGAAAEGAAAGAAAVGAAAGAAAGGASGSATEVDRSRVLRAEFGPYLPMMDFLAELLGPRTEVVLHDTSDLSRSIVALTNGHVSGRSVGGPATDLVLKVLQNHEHDDQDYLANYLAESRTGGTFRSSTFFIRDADGEVVGMLCINIDDEPLTRARDLLEAITATTGLVKGGSRGGAGPVGPSPTTVAERLSMNVDELALDGVARIVAAQRVDPQRMTPDEKIAAVREIERAGLFLLKGAVAQVASALCVSEPTVYRYVRAVRTEG</sequence>
<dbReference type="Pfam" id="PF13309">
    <property type="entry name" value="HTH_22"/>
    <property type="match status" value="1"/>
</dbReference>